<evidence type="ECO:0000313" key="10">
    <source>
        <dbReference type="EMBL" id="CAD7642588.1"/>
    </source>
</evidence>
<evidence type="ECO:0000259" key="9">
    <source>
        <dbReference type="PROSITE" id="PS51916"/>
    </source>
</evidence>
<dbReference type="OrthoDB" id="9348951at2759"/>
<dbReference type="InterPro" id="IPR028020">
    <property type="entry name" value="ASX_DEUBAD_dom"/>
</dbReference>
<evidence type="ECO:0000256" key="3">
    <source>
        <dbReference type="ARBA" id="ARBA00022771"/>
    </source>
</evidence>
<keyword evidence="6" id="KW-0804">Transcription</keyword>
<dbReference type="InterPro" id="IPR044867">
    <property type="entry name" value="DEUBAD_dom"/>
</dbReference>
<feature type="region of interest" description="Disordered" evidence="8">
    <location>
        <begin position="232"/>
        <end position="255"/>
    </location>
</feature>
<evidence type="ECO:0000256" key="1">
    <source>
        <dbReference type="ARBA" id="ARBA00004123"/>
    </source>
</evidence>
<dbReference type="Proteomes" id="UP000728032">
    <property type="component" value="Unassembled WGS sequence"/>
</dbReference>
<sequence>MAINGVKQKELFRKSMRDETFRKNYISSVDTAVTKLLEGVRPKRTRGKAKCSQSSQMAELRDGRVDLTSPDSILVHTNLRALLNRHTFMSLPLYYQYKLVQLLPKFDQVVTPDGWIKPSSSALSNEFFAKSCQSWLERLSDSKLTQESIQRRKVDVEKEKSKLDPFKVKNFEPIWGQPLESQRDITNEFDRIPKAKTSHVCQSRQSTHKSVRKSRIKERIKTKVIKVQLPSAMSDSHPLSPQHQNDPQMVSQSFSDNSTNCIQTTETPVTPMTAIHTEDLERTKPVVASTQSSQEINSSSCATITTPTSVIVSSSQLLNASNQTLTPRIIAPKTKVIKVQLPSSVSETHSLSPIHLTEPQVVSQSSADISTNCFKTSEAQLTSINTEDLQRLKAVVASTPSPQAMSSPSMTITTSTSVIVSSSQLLNASNQTLTPRIIAPKTNSSQVNNSQQTLYVPLSREVAVITGPPQQSHPSGDHLMRDHQRIQSPPQSTQTILRLPCKLPTGLTILPINEVPVITTSNTNLSPQSTAGAQLSPSSSVWILPVSSATETNLVTCNSVANHSVPHVIRMPITMTNNSHSNQNHSTNNIINLCGETRLPSQITVIPISSAPLEATVPRKNVELFVIPIVSDPQNYVLNVSSVKTFLRSIDESLILFKTKYMSKH</sequence>
<evidence type="ECO:0000256" key="8">
    <source>
        <dbReference type="SAM" id="MobiDB-lite"/>
    </source>
</evidence>
<dbReference type="GO" id="GO:0003682">
    <property type="term" value="F:chromatin binding"/>
    <property type="evidence" value="ECO:0007669"/>
    <property type="project" value="TreeGrafter"/>
</dbReference>
<keyword evidence="11" id="KW-1185">Reference proteome</keyword>
<gene>
    <name evidence="10" type="ORF">ONB1V03_LOCUS3671</name>
</gene>
<dbReference type="Pfam" id="PF13919">
    <property type="entry name" value="ASXH"/>
    <property type="match status" value="1"/>
</dbReference>
<dbReference type="PANTHER" id="PTHR13578">
    <property type="entry name" value="ADDITIONAL SEX COMBS LIKE PROTEIN ASXL"/>
    <property type="match status" value="1"/>
</dbReference>
<evidence type="ECO:0000256" key="7">
    <source>
        <dbReference type="ARBA" id="ARBA00023242"/>
    </source>
</evidence>
<dbReference type="PANTHER" id="PTHR13578:SF20">
    <property type="entry name" value="POLYCOMB PROTEIN ASX"/>
    <property type="match status" value="1"/>
</dbReference>
<name>A0A7R9QFR1_9ACAR</name>
<keyword evidence="4" id="KW-0862">Zinc</keyword>
<reference evidence="10" key="1">
    <citation type="submission" date="2020-11" db="EMBL/GenBank/DDBJ databases">
        <authorList>
            <person name="Tran Van P."/>
        </authorList>
    </citation>
    <scope>NUCLEOTIDE SEQUENCE</scope>
</reference>
<keyword evidence="7" id="KW-0539">Nucleus</keyword>
<comment type="subcellular location">
    <subcellularLocation>
        <location evidence="1">Nucleus</location>
    </subcellularLocation>
</comment>
<dbReference type="EMBL" id="CAJPVJ010001134">
    <property type="protein sequence ID" value="CAG2164111.1"/>
    <property type="molecule type" value="Genomic_DNA"/>
</dbReference>
<dbReference type="GO" id="GO:0035517">
    <property type="term" value="C:PR-DUB complex"/>
    <property type="evidence" value="ECO:0007669"/>
    <property type="project" value="TreeGrafter"/>
</dbReference>
<evidence type="ECO:0000256" key="4">
    <source>
        <dbReference type="ARBA" id="ARBA00022833"/>
    </source>
</evidence>
<proteinExistence type="predicted"/>
<evidence type="ECO:0000256" key="2">
    <source>
        <dbReference type="ARBA" id="ARBA00022723"/>
    </source>
</evidence>
<keyword evidence="2" id="KW-0479">Metal-binding</keyword>
<evidence type="ECO:0000313" key="11">
    <source>
        <dbReference type="Proteomes" id="UP000728032"/>
    </source>
</evidence>
<dbReference type="GO" id="GO:0045944">
    <property type="term" value="P:positive regulation of transcription by RNA polymerase II"/>
    <property type="evidence" value="ECO:0007669"/>
    <property type="project" value="TreeGrafter"/>
</dbReference>
<dbReference type="InterPro" id="IPR024811">
    <property type="entry name" value="ASX/ASX-like"/>
</dbReference>
<feature type="domain" description="DEUBAD" evidence="9">
    <location>
        <begin position="70"/>
        <end position="180"/>
    </location>
</feature>
<accession>A0A7R9QFR1</accession>
<dbReference type="GO" id="GO:0009887">
    <property type="term" value="P:animal organ morphogenesis"/>
    <property type="evidence" value="ECO:0007669"/>
    <property type="project" value="TreeGrafter"/>
</dbReference>
<keyword evidence="5" id="KW-0805">Transcription regulation</keyword>
<keyword evidence="3" id="KW-0863">Zinc-finger</keyword>
<evidence type="ECO:0000256" key="5">
    <source>
        <dbReference type="ARBA" id="ARBA00023015"/>
    </source>
</evidence>
<dbReference type="GO" id="GO:0008270">
    <property type="term" value="F:zinc ion binding"/>
    <property type="evidence" value="ECO:0007669"/>
    <property type="project" value="UniProtKB-KW"/>
</dbReference>
<dbReference type="PROSITE" id="PS51916">
    <property type="entry name" value="DEUBAD"/>
    <property type="match status" value="1"/>
</dbReference>
<dbReference type="AlphaFoldDB" id="A0A7R9QFR1"/>
<protein>
    <recommendedName>
        <fullName evidence="9">DEUBAD domain-containing protein</fullName>
    </recommendedName>
</protein>
<organism evidence="10">
    <name type="scientific">Oppiella nova</name>
    <dbReference type="NCBI Taxonomy" id="334625"/>
    <lineage>
        <taxon>Eukaryota</taxon>
        <taxon>Metazoa</taxon>
        <taxon>Ecdysozoa</taxon>
        <taxon>Arthropoda</taxon>
        <taxon>Chelicerata</taxon>
        <taxon>Arachnida</taxon>
        <taxon>Acari</taxon>
        <taxon>Acariformes</taxon>
        <taxon>Sarcoptiformes</taxon>
        <taxon>Oribatida</taxon>
        <taxon>Brachypylina</taxon>
        <taxon>Oppioidea</taxon>
        <taxon>Oppiidae</taxon>
        <taxon>Oppiella</taxon>
    </lineage>
</organism>
<evidence type="ECO:0000256" key="6">
    <source>
        <dbReference type="ARBA" id="ARBA00023163"/>
    </source>
</evidence>
<dbReference type="EMBL" id="OC915959">
    <property type="protein sequence ID" value="CAD7642588.1"/>
    <property type="molecule type" value="Genomic_DNA"/>
</dbReference>